<reference evidence="2" key="2">
    <citation type="journal article" date="2020" name="Nat. Commun.">
        <title>Large-scale genome sequencing of mycorrhizal fungi provides insights into the early evolution of symbiotic traits.</title>
        <authorList>
            <person name="Miyauchi S."/>
            <person name="Kiss E."/>
            <person name="Kuo A."/>
            <person name="Drula E."/>
            <person name="Kohler A."/>
            <person name="Sanchez-Garcia M."/>
            <person name="Morin E."/>
            <person name="Andreopoulos B."/>
            <person name="Barry K.W."/>
            <person name="Bonito G."/>
            <person name="Buee M."/>
            <person name="Carver A."/>
            <person name="Chen C."/>
            <person name="Cichocki N."/>
            <person name="Clum A."/>
            <person name="Culley D."/>
            <person name="Crous P.W."/>
            <person name="Fauchery L."/>
            <person name="Girlanda M."/>
            <person name="Hayes R.D."/>
            <person name="Keri Z."/>
            <person name="LaButti K."/>
            <person name="Lipzen A."/>
            <person name="Lombard V."/>
            <person name="Magnuson J."/>
            <person name="Maillard F."/>
            <person name="Murat C."/>
            <person name="Nolan M."/>
            <person name="Ohm R.A."/>
            <person name="Pangilinan J."/>
            <person name="Pereira M.F."/>
            <person name="Perotto S."/>
            <person name="Peter M."/>
            <person name="Pfister S."/>
            <person name="Riley R."/>
            <person name="Sitrit Y."/>
            <person name="Stielow J.B."/>
            <person name="Szollosi G."/>
            <person name="Zifcakova L."/>
            <person name="Stursova M."/>
            <person name="Spatafora J.W."/>
            <person name="Tedersoo L."/>
            <person name="Vaario L.M."/>
            <person name="Yamada A."/>
            <person name="Yan M."/>
            <person name="Wang P."/>
            <person name="Xu J."/>
            <person name="Bruns T."/>
            <person name="Baldrian P."/>
            <person name="Vilgalys R."/>
            <person name="Dunand C."/>
            <person name="Henrissat B."/>
            <person name="Grigoriev I.V."/>
            <person name="Hibbett D."/>
            <person name="Nagy L.G."/>
            <person name="Martin F.M."/>
        </authorList>
    </citation>
    <scope>NUCLEOTIDE SEQUENCE</scope>
    <source>
        <strain evidence="2">BED1</strain>
    </source>
</reference>
<dbReference type="EMBL" id="WHUW01000011">
    <property type="protein sequence ID" value="KAF8440928.1"/>
    <property type="molecule type" value="Genomic_DNA"/>
</dbReference>
<protein>
    <submittedName>
        <fullName evidence="2">Uncharacterized protein</fullName>
    </submittedName>
</protein>
<dbReference type="AlphaFoldDB" id="A0AAD4GEV2"/>
<keyword evidence="1" id="KW-1133">Transmembrane helix</keyword>
<proteinExistence type="predicted"/>
<evidence type="ECO:0000313" key="2">
    <source>
        <dbReference type="EMBL" id="KAF8440928.1"/>
    </source>
</evidence>
<evidence type="ECO:0000313" key="3">
    <source>
        <dbReference type="Proteomes" id="UP001194468"/>
    </source>
</evidence>
<keyword evidence="1" id="KW-0472">Membrane</keyword>
<gene>
    <name evidence="2" type="ORF">L210DRAFT_3645169</name>
</gene>
<sequence>MVMCGPFLLTNTFFNNDFNVLHIHIDCIIIRSLITCLIAYGLLIDMLQHHSHSLDCHQLGMSSTTTLGVAERAHRLLQECITAMLNESGLPSAFWEEALAALVHVWN</sequence>
<comment type="caution">
    <text evidence="2">The sequence shown here is derived from an EMBL/GenBank/DDBJ whole genome shotgun (WGS) entry which is preliminary data.</text>
</comment>
<reference evidence="2" key="1">
    <citation type="submission" date="2019-10" db="EMBL/GenBank/DDBJ databases">
        <authorList>
            <consortium name="DOE Joint Genome Institute"/>
            <person name="Kuo A."/>
            <person name="Miyauchi S."/>
            <person name="Kiss E."/>
            <person name="Drula E."/>
            <person name="Kohler A."/>
            <person name="Sanchez-Garcia M."/>
            <person name="Andreopoulos B."/>
            <person name="Barry K.W."/>
            <person name="Bonito G."/>
            <person name="Buee M."/>
            <person name="Carver A."/>
            <person name="Chen C."/>
            <person name="Cichocki N."/>
            <person name="Clum A."/>
            <person name="Culley D."/>
            <person name="Crous P.W."/>
            <person name="Fauchery L."/>
            <person name="Girlanda M."/>
            <person name="Hayes R."/>
            <person name="Keri Z."/>
            <person name="LaButti K."/>
            <person name="Lipzen A."/>
            <person name="Lombard V."/>
            <person name="Magnuson J."/>
            <person name="Maillard F."/>
            <person name="Morin E."/>
            <person name="Murat C."/>
            <person name="Nolan M."/>
            <person name="Ohm R."/>
            <person name="Pangilinan J."/>
            <person name="Pereira M."/>
            <person name="Perotto S."/>
            <person name="Peter M."/>
            <person name="Riley R."/>
            <person name="Sitrit Y."/>
            <person name="Stielow B."/>
            <person name="Szollosi G."/>
            <person name="Zifcakova L."/>
            <person name="Stursova M."/>
            <person name="Spatafora J.W."/>
            <person name="Tedersoo L."/>
            <person name="Vaario L.-M."/>
            <person name="Yamada A."/>
            <person name="Yan M."/>
            <person name="Wang P."/>
            <person name="Xu J."/>
            <person name="Bruns T."/>
            <person name="Baldrian P."/>
            <person name="Vilgalys R."/>
            <person name="Henrissat B."/>
            <person name="Grigoriev I.V."/>
            <person name="Hibbett D."/>
            <person name="Nagy L.G."/>
            <person name="Martin F.M."/>
        </authorList>
    </citation>
    <scope>NUCLEOTIDE SEQUENCE</scope>
    <source>
        <strain evidence="2">BED1</strain>
    </source>
</reference>
<dbReference type="InterPro" id="IPR012337">
    <property type="entry name" value="RNaseH-like_sf"/>
</dbReference>
<evidence type="ECO:0000256" key="1">
    <source>
        <dbReference type="SAM" id="Phobius"/>
    </source>
</evidence>
<dbReference type="Proteomes" id="UP001194468">
    <property type="component" value="Unassembled WGS sequence"/>
</dbReference>
<keyword evidence="1" id="KW-0812">Transmembrane</keyword>
<accession>A0AAD4GEV2</accession>
<name>A0AAD4GEV2_BOLED</name>
<dbReference type="SUPFAM" id="SSF53098">
    <property type="entry name" value="Ribonuclease H-like"/>
    <property type="match status" value="1"/>
</dbReference>
<organism evidence="2 3">
    <name type="scientific">Boletus edulis BED1</name>
    <dbReference type="NCBI Taxonomy" id="1328754"/>
    <lineage>
        <taxon>Eukaryota</taxon>
        <taxon>Fungi</taxon>
        <taxon>Dikarya</taxon>
        <taxon>Basidiomycota</taxon>
        <taxon>Agaricomycotina</taxon>
        <taxon>Agaricomycetes</taxon>
        <taxon>Agaricomycetidae</taxon>
        <taxon>Boletales</taxon>
        <taxon>Boletineae</taxon>
        <taxon>Boletaceae</taxon>
        <taxon>Boletoideae</taxon>
        <taxon>Boletus</taxon>
    </lineage>
</organism>
<keyword evidence="3" id="KW-1185">Reference proteome</keyword>
<feature type="transmembrane region" description="Helical" evidence="1">
    <location>
        <begin position="20"/>
        <end position="43"/>
    </location>
</feature>